<dbReference type="Proteomes" id="UP000078200">
    <property type="component" value="Unassembled WGS sequence"/>
</dbReference>
<name>A0A1A9V7L5_GLOAU</name>
<evidence type="ECO:0000256" key="1">
    <source>
        <dbReference type="SAM" id="MobiDB-lite"/>
    </source>
</evidence>
<dbReference type="AlphaFoldDB" id="A0A1A9V7L5"/>
<organism evidence="2 3">
    <name type="scientific">Glossina austeni</name>
    <name type="common">Savannah tsetse fly</name>
    <dbReference type="NCBI Taxonomy" id="7395"/>
    <lineage>
        <taxon>Eukaryota</taxon>
        <taxon>Metazoa</taxon>
        <taxon>Ecdysozoa</taxon>
        <taxon>Arthropoda</taxon>
        <taxon>Hexapoda</taxon>
        <taxon>Insecta</taxon>
        <taxon>Pterygota</taxon>
        <taxon>Neoptera</taxon>
        <taxon>Endopterygota</taxon>
        <taxon>Diptera</taxon>
        <taxon>Brachycera</taxon>
        <taxon>Muscomorpha</taxon>
        <taxon>Hippoboscoidea</taxon>
        <taxon>Glossinidae</taxon>
        <taxon>Glossina</taxon>
    </lineage>
</organism>
<dbReference type="VEuPathDB" id="VectorBase:GAUT028470"/>
<protein>
    <submittedName>
        <fullName evidence="2">Uncharacterized protein</fullName>
    </submittedName>
</protein>
<sequence length="118" mass="12922">MYVIYVDDVEDRSKSCLSRSFSNSSRAIRCLVASQSALLRPISHVAFSNSAFDLPSSLCDASNLISKRSRSLTARSSRKQLLTKRFSCSPYGNECKHNNNNNNKSSSSSSSSSCVVTI</sequence>
<dbReference type="EnsemblMetazoa" id="GAUT028470-RA">
    <property type="protein sequence ID" value="GAUT028470-PA"/>
    <property type="gene ID" value="GAUT028470"/>
</dbReference>
<feature type="region of interest" description="Disordered" evidence="1">
    <location>
        <begin position="97"/>
        <end position="118"/>
    </location>
</feature>
<keyword evidence="3" id="KW-1185">Reference proteome</keyword>
<evidence type="ECO:0000313" key="3">
    <source>
        <dbReference type="Proteomes" id="UP000078200"/>
    </source>
</evidence>
<evidence type="ECO:0000313" key="2">
    <source>
        <dbReference type="EnsemblMetazoa" id="GAUT028470-PA"/>
    </source>
</evidence>
<accession>A0A1A9V7L5</accession>
<proteinExistence type="predicted"/>
<reference evidence="2" key="1">
    <citation type="submission" date="2020-05" db="UniProtKB">
        <authorList>
            <consortium name="EnsemblMetazoa"/>
        </authorList>
    </citation>
    <scope>IDENTIFICATION</scope>
    <source>
        <strain evidence="2">TTRI</strain>
    </source>
</reference>
<feature type="compositionally biased region" description="Low complexity" evidence="1">
    <location>
        <begin position="98"/>
        <end position="118"/>
    </location>
</feature>